<evidence type="ECO:0000313" key="2">
    <source>
        <dbReference type="Proteomes" id="UP001055879"/>
    </source>
</evidence>
<evidence type="ECO:0000313" key="1">
    <source>
        <dbReference type="EMBL" id="KAI3672774.1"/>
    </source>
</evidence>
<reference evidence="2" key="1">
    <citation type="journal article" date="2022" name="Mol. Ecol. Resour.">
        <title>The genomes of chicory, endive, great burdock and yacon provide insights into Asteraceae palaeo-polyploidization history and plant inulin production.</title>
        <authorList>
            <person name="Fan W."/>
            <person name="Wang S."/>
            <person name="Wang H."/>
            <person name="Wang A."/>
            <person name="Jiang F."/>
            <person name="Liu H."/>
            <person name="Zhao H."/>
            <person name="Xu D."/>
            <person name="Zhang Y."/>
        </authorList>
    </citation>
    <scope>NUCLEOTIDE SEQUENCE [LARGE SCALE GENOMIC DNA]</scope>
    <source>
        <strain evidence="2">cv. Niubang</strain>
    </source>
</reference>
<name>A0ACB8XRB4_ARCLA</name>
<sequence>MHPFLKYGERHITSKMKERKSVLMIRAKGGVTKKRSVTGKGKAKVGSSNKAKKNEVNIPLDDAISVTRHLKAMKGKVQGAGPSVTEN</sequence>
<organism evidence="1 2">
    <name type="scientific">Arctium lappa</name>
    <name type="common">Greater burdock</name>
    <name type="synonym">Lappa major</name>
    <dbReference type="NCBI Taxonomy" id="4217"/>
    <lineage>
        <taxon>Eukaryota</taxon>
        <taxon>Viridiplantae</taxon>
        <taxon>Streptophyta</taxon>
        <taxon>Embryophyta</taxon>
        <taxon>Tracheophyta</taxon>
        <taxon>Spermatophyta</taxon>
        <taxon>Magnoliopsida</taxon>
        <taxon>eudicotyledons</taxon>
        <taxon>Gunneridae</taxon>
        <taxon>Pentapetalae</taxon>
        <taxon>asterids</taxon>
        <taxon>campanulids</taxon>
        <taxon>Asterales</taxon>
        <taxon>Asteraceae</taxon>
        <taxon>Carduoideae</taxon>
        <taxon>Cardueae</taxon>
        <taxon>Arctiinae</taxon>
        <taxon>Arctium</taxon>
    </lineage>
</organism>
<comment type="caution">
    <text evidence="1">The sequence shown here is derived from an EMBL/GenBank/DDBJ whole genome shotgun (WGS) entry which is preliminary data.</text>
</comment>
<reference evidence="1 2" key="2">
    <citation type="journal article" date="2022" name="Mol. Ecol. Resour.">
        <title>The genomes of chicory, endive, great burdock and yacon provide insights into Asteraceae paleo-polyploidization history and plant inulin production.</title>
        <authorList>
            <person name="Fan W."/>
            <person name="Wang S."/>
            <person name="Wang H."/>
            <person name="Wang A."/>
            <person name="Jiang F."/>
            <person name="Liu H."/>
            <person name="Zhao H."/>
            <person name="Xu D."/>
            <person name="Zhang Y."/>
        </authorList>
    </citation>
    <scope>NUCLEOTIDE SEQUENCE [LARGE SCALE GENOMIC DNA]</scope>
    <source>
        <strain evidence="2">cv. Niubang</strain>
    </source>
</reference>
<accession>A0ACB8XRB4</accession>
<protein>
    <submittedName>
        <fullName evidence="1">Uncharacterized protein</fullName>
    </submittedName>
</protein>
<proteinExistence type="predicted"/>
<gene>
    <name evidence="1" type="ORF">L6452_38874</name>
</gene>
<dbReference type="EMBL" id="CM042061">
    <property type="protein sequence ID" value="KAI3672774.1"/>
    <property type="molecule type" value="Genomic_DNA"/>
</dbReference>
<keyword evidence="2" id="KW-1185">Reference proteome</keyword>
<dbReference type="Proteomes" id="UP001055879">
    <property type="component" value="Linkage Group LG15"/>
</dbReference>